<evidence type="ECO:0000259" key="8">
    <source>
        <dbReference type="SMART" id="SM00663"/>
    </source>
</evidence>
<evidence type="ECO:0000256" key="6">
    <source>
        <dbReference type="ARBA" id="ARBA00048552"/>
    </source>
</evidence>
<dbReference type="Pfam" id="PF04997">
    <property type="entry name" value="RNA_pol_Rpb1_1"/>
    <property type="match status" value="2"/>
</dbReference>
<dbReference type="Gene3D" id="3.30.1490.180">
    <property type="entry name" value="RNA polymerase ii"/>
    <property type="match status" value="1"/>
</dbReference>
<dbReference type="Gene3D" id="4.10.860.120">
    <property type="entry name" value="RNA polymerase II, clamp domain"/>
    <property type="match status" value="1"/>
</dbReference>
<dbReference type="InterPro" id="IPR000722">
    <property type="entry name" value="RNA_pol_asu"/>
</dbReference>
<dbReference type="Gene3D" id="1.10.150.390">
    <property type="match status" value="1"/>
</dbReference>
<dbReference type="Pfam" id="PF00623">
    <property type="entry name" value="RNA_pol_Rpb1_2"/>
    <property type="match status" value="2"/>
</dbReference>
<proteinExistence type="inferred from homology"/>
<dbReference type="Gene3D" id="1.10.274.100">
    <property type="entry name" value="RNA polymerase Rpb1, domain 3"/>
    <property type="match status" value="1"/>
</dbReference>
<dbReference type="Pfam" id="PF04998">
    <property type="entry name" value="RNA_pol_Rpb1_5"/>
    <property type="match status" value="1"/>
</dbReference>
<dbReference type="EC" id="2.7.7.6" evidence="7"/>
<organism evidence="9">
    <name type="scientific">Hexamita inflata</name>
    <dbReference type="NCBI Taxonomy" id="28002"/>
    <lineage>
        <taxon>Eukaryota</taxon>
        <taxon>Metamonada</taxon>
        <taxon>Diplomonadida</taxon>
        <taxon>Hexamitidae</taxon>
        <taxon>Hexamitinae</taxon>
        <taxon>Hexamita</taxon>
    </lineage>
</organism>
<keyword evidence="5 7" id="KW-0804">Transcription</keyword>
<dbReference type="GO" id="GO:0003677">
    <property type="term" value="F:DNA binding"/>
    <property type="evidence" value="ECO:0007669"/>
    <property type="project" value="InterPro"/>
</dbReference>
<keyword evidence="4 7" id="KW-0548">Nucleotidyltransferase</keyword>
<keyword evidence="2 7" id="KW-0240">DNA-directed RNA polymerase</keyword>
<dbReference type="Proteomes" id="UP001642409">
    <property type="component" value="Unassembled WGS sequence"/>
</dbReference>
<dbReference type="Gene3D" id="1.10.132.30">
    <property type="match status" value="1"/>
</dbReference>
<protein>
    <recommendedName>
        <fullName evidence="7">DNA-directed RNA polymerase subunit</fullName>
        <ecNumber evidence="7">2.7.7.6</ecNumber>
    </recommendedName>
</protein>
<evidence type="ECO:0000256" key="7">
    <source>
        <dbReference type="RuleBase" id="RU004279"/>
    </source>
</evidence>
<dbReference type="Pfam" id="PF05000">
    <property type="entry name" value="RNA_pol_Rpb1_4"/>
    <property type="match status" value="1"/>
</dbReference>
<dbReference type="FunFam" id="2.40.40.20:FF:000019">
    <property type="entry name" value="DNA-directed RNA polymerase II subunit RPB1"/>
    <property type="match status" value="1"/>
</dbReference>
<dbReference type="InterPro" id="IPR007083">
    <property type="entry name" value="RNA_pol_Rpb1_4"/>
</dbReference>
<comment type="caution">
    <text evidence="9">The sequence shown here is derived from an EMBL/GenBank/DDBJ whole genome shotgun (WGS) entry which is preliminary data.</text>
</comment>
<comment type="similarity">
    <text evidence="1 7">Belongs to the RNA polymerase beta' chain family.</text>
</comment>
<dbReference type="InterPro" id="IPR007066">
    <property type="entry name" value="RNA_pol_Rpb1_3"/>
</dbReference>
<accession>A0AA86RQZ7</accession>
<reference evidence="10 11" key="2">
    <citation type="submission" date="2024-07" db="EMBL/GenBank/DDBJ databases">
        <authorList>
            <person name="Akdeniz Z."/>
        </authorList>
    </citation>
    <scope>NUCLEOTIDE SEQUENCE [LARGE SCALE GENOMIC DNA]</scope>
</reference>
<comment type="catalytic activity">
    <reaction evidence="6 7">
        <text>RNA(n) + a ribonucleoside 5'-triphosphate = RNA(n+1) + diphosphate</text>
        <dbReference type="Rhea" id="RHEA:21248"/>
        <dbReference type="Rhea" id="RHEA-COMP:14527"/>
        <dbReference type="Rhea" id="RHEA-COMP:17342"/>
        <dbReference type="ChEBI" id="CHEBI:33019"/>
        <dbReference type="ChEBI" id="CHEBI:61557"/>
        <dbReference type="ChEBI" id="CHEBI:140395"/>
        <dbReference type="EC" id="2.7.7.6"/>
    </reaction>
</comment>
<evidence type="ECO:0000313" key="10">
    <source>
        <dbReference type="EMBL" id="CAL6001400.1"/>
    </source>
</evidence>
<dbReference type="InterPro" id="IPR038120">
    <property type="entry name" value="Rpb1_funnel_sf"/>
</dbReference>
<dbReference type="Pfam" id="PF04983">
    <property type="entry name" value="RNA_pol_Rpb1_3"/>
    <property type="match status" value="1"/>
</dbReference>
<dbReference type="InterPro" id="IPR006592">
    <property type="entry name" value="RNA_pol_N"/>
</dbReference>
<evidence type="ECO:0000256" key="5">
    <source>
        <dbReference type="ARBA" id="ARBA00023163"/>
    </source>
</evidence>
<keyword evidence="3 7" id="KW-0808">Transferase</keyword>
<evidence type="ECO:0000256" key="2">
    <source>
        <dbReference type="ARBA" id="ARBA00022478"/>
    </source>
</evidence>
<dbReference type="EMBL" id="CATOUU010001173">
    <property type="protein sequence ID" value="CAI9976444.1"/>
    <property type="molecule type" value="Genomic_DNA"/>
</dbReference>
<dbReference type="GO" id="GO:0006351">
    <property type="term" value="P:DNA-templated transcription"/>
    <property type="evidence" value="ECO:0007669"/>
    <property type="project" value="InterPro"/>
</dbReference>
<dbReference type="InterPro" id="IPR044893">
    <property type="entry name" value="RNA_pol_Rpb1_clamp_domain"/>
</dbReference>
<dbReference type="EMBL" id="CAXDID020000043">
    <property type="protein sequence ID" value="CAL6001400.1"/>
    <property type="molecule type" value="Genomic_DNA"/>
</dbReference>
<dbReference type="InterPro" id="IPR045867">
    <property type="entry name" value="DNA-dir_RpoC_beta_prime"/>
</dbReference>
<evidence type="ECO:0000256" key="3">
    <source>
        <dbReference type="ARBA" id="ARBA00022679"/>
    </source>
</evidence>
<reference evidence="9" key="1">
    <citation type="submission" date="2023-06" db="EMBL/GenBank/DDBJ databases">
        <authorList>
            <person name="Kurt Z."/>
        </authorList>
    </citation>
    <scope>NUCLEOTIDE SEQUENCE</scope>
</reference>
<sequence>MLKQISAASFEVLSSPMLLKLSHLNVQTNALYTQYPTPQAGGLLDLHLGMSSKNGTCLTCHRELEQCPGHFGHIQLELPIFHPAYIKPIIQLLNRVCWTCARVVPEDTKACMYCGELCKMVYNQNNDRYLLTPEYVYQIFSRIPNGDLQKLTSIIRNNHPKNLILKTIPVPPSCIRPSVRSSLDPKKSNEDELTMFLGRIILNNLALKDSLNMGKDKLLMTWLQVQNDFCLMIGVDPLKSFYNLIQTETNQSIKDEDTNTKNKVERELKAKVKPEEKLKNSILMRLSGKYGRFRGNLSGKRVNYSGRSVISPDPNLKIDEVGVPYAVSRILTFPEIVTEQNIEYIRELIKNDQVEKVDKAAAFQDEFVPVQKTKQKEDNWWEYEFNTGGQDINELFYQVQKKNTFKRQLEVKNRNQNARQNYMYSFTHQTQQSKDALSNAFDPKEKILDDFTPEQQVKTYSYLSIPTATLQTTQKQIDIEPGDIIHRYLRNNDYLLFNRQPSLHKTSIAMFKARIHPFKTFKFNVANCANFGADFDGDEMNIHFPQGMEAVGEGTTLINHEDNLVDNSNGNVSIQIMQDSISGLFIMSRESWFQYSEFCQHTMVDWQSLGVNTTNYLGDAPKREIDQDVKDRVNSFNDTEKPLNTVFEKIYGKSENNVKASFQIQQPAIIYPRPIYTGKQIISQIIVNHSIDNPINYQSGDVLVKNSIVLKGTLNKKHLGGIFAAMLQHVSQDQNKDKRLETQVLDLMYSIQRITLRYMQTYGFSIGISDIWQSDEFQEQKLNYVKECFKKIGFTNFSQIEQLWRYPEFRSYINTEIAPATTKVSQNEISGMLSDLRTKLSEDIIRFIYYYQNINNNSTLVMSKSGSKGSIINQIQMTSLLSQQTVSNKMIQKYFYTRTTPHFNEDSMHNPYQFGFIQNSFFTGLNPFEFFFHTTSGREGVIDTAVKTAQTGYIQRKLLKNLESVTVDWKYNTVCDRVILFDAEDRFVINKLYNQNMRQFISSQIDFAVSNEEMKGEVHVVNQTITQEQIEQFKQLVQGLIDAEYFGLKPCQLEQDVIHQYFDNYFASKLQQQQLALISCEKHIIQNIIQEMRKYVNKQPNWLEPQTPVGALAGQSLGEPTTQMTLKTFHFAGLASKIQGVPRLIQIFNAVKTDDAVMTLYPEVIRKVKKMKIDIYGRSGEETVDCQFQAKFLRNQIEPLYLEQISSISQVLNENSIVIQILLDTITIKDLCVNVTPALIIQRMIEQIKTQKLQQGDFQILNENTIQVHSFSCSAIQLAGKLQKFLEELKSVIVYGIPGCEVSIQDYSYAQFKKEAKYKQVAENRHDFDPENMAEPAQDKQYYLMTITPKKPMQLLSNPLINPYLSYTSSVHDCNQLFGIEAARQLILDEVYTLYKDYGMNVCHYHVQILSSFMTVTGQVLGYTNQGLKQVKKNKTILLASFERTGEYLFQAGIQGIQEKFNEVSEDLIFGNCFQIGSGGVGLQWGDFETEAETGRKWE</sequence>
<dbReference type="InterPro" id="IPR007080">
    <property type="entry name" value="RNA_pol_Rpb1_1"/>
</dbReference>
<evidence type="ECO:0000313" key="9">
    <source>
        <dbReference type="EMBL" id="CAI9976444.1"/>
    </source>
</evidence>
<keyword evidence="11" id="KW-1185">Reference proteome</keyword>
<dbReference type="Gene3D" id="6.10.250.2940">
    <property type="match status" value="1"/>
</dbReference>
<dbReference type="InterPro" id="IPR007081">
    <property type="entry name" value="RNA_pol_Rpb1_5"/>
</dbReference>
<dbReference type="PANTHER" id="PTHR19376">
    <property type="entry name" value="DNA-DIRECTED RNA POLYMERASE"/>
    <property type="match status" value="1"/>
</dbReference>
<evidence type="ECO:0000256" key="4">
    <source>
        <dbReference type="ARBA" id="ARBA00022695"/>
    </source>
</evidence>
<dbReference type="Gene3D" id="2.40.40.20">
    <property type="match status" value="2"/>
</dbReference>
<dbReference type="SUPFAM" id="SSF64484">
    <property type="entry name" value="beta and beta-prime subunits of DNA dependent RNA-polymerase"/>
    <property type="match status" value="1"/>
</dbReference>
<comment type="function">
    <text evidence="7">DNA-dependent RNA polymerase catalyzes the transcription of DNA into RNA using the four ribonucleoside triphosphates as substrates.</text>
</comment>
<gene>
    <name evidence="10" type="ORF">HINF_LOCUS17425</name>
    <name evidence="9" type="ORF">HINF_LOCUS64089</name>
</gene>
<dbReference type="SMART" id="SM00663">
    <property type="entry name" value="RPOLA_N"/>
    <property type="match status" value="1"/>
</dbReference>
<evidence type="ECO:0000313" key="11">
    <source>
        <dbReference type="Proteomes" id="UP001642409"/>
    </source>
</evidence>
<dbReference type="GO" id="GO:0003899">
    <property type="term" value="F:DNA-directed RNA polymerase activity"/>
    <property type="evidence" value="ECO:0007669"/>
    <property type="project" value="UniProtKB-EC"/>
</dbReference>
<dbReference type="PANTHER" id="PTHR19376:SF32">
    <property type="entry name" value="DNA-DIRECTED RNA POLYMERASE III SUBUNIT RPC1"/>
    <property type="match status" value="1"/>
</dbReference>
<feature type="domain" description="RNA polymerase N-terminal" evidence="8">
    <location>
        <begin position="161"/>
        <end position="588"/>
    </location>
</feature>
<name>A0AA86RQZ7_9EUKA</name>
<evidence type="ECO:0000256" key="1">
    <source>
        <dbReference type="ARBA" id="ARBA00006460"/>
    </source>
</evidence>
<dbReference type="InterPro" id="IPR042102">
    <property type="entry name" value="RNA_pol_Rpb1_3_sf"/>
</dbReference>
<dbReference type="GO" id="GO:0000428">
    <property type="term" value="C:DNA-directed RNA polymerase complex"/>
    <property type="evidence" value="ECO:0007669"/>
    <property type="project" value="UniProtKB-KW"/>
</dbReference>